<dbReference type="PRINTS" id="PR00081">
    <property type="entry name" value="GDHRDH"/>
</dbReference>
<dbReference type="InterPro" id="IPR011032">
    <property type="entry name" value="GroES-like_sf"/>
</dbReference>
<evidence type="ECO:0008006" key="7">
    <source>
        <dbReference type="Google" id="ProtNLM"/>
    </source>
</evidence>
<dbReference type="GO" id="GO:0000140">
    <property type="term" value="F:acylglycerone-phosphate reductase (NADP+) activity"/>
    <property type="evidence" value="ECO:0007669"/>
    <property type="project" value="TreeGrafter"/>
</dbReference>
<dbReference type="GO" id="GO:0005811">
    <property type="term" value="C:lipid droplet"/>
    <property type="evidence" value="ECO:0007669"/>
    <property type="project" value="TreeGrafter"/>
</dbReference>
<dbReference type="Pfam" id="PF08240">
    <property type="entry name" value="ADH_N"/>
    <property type="match status" value="1"/>
</dbReference>
<dbReference type="GO" id="GO:0006654">
    <property type="term" value="P:phosphatidic acid biosynthetic process"/>
    <property type="evidence" value="ECO:0007669"/>
    <property type="project" value="TreeGrafter"/>
</dbReference>
<dbReference type="GO" id="GO:0005783">
    <property type="term" value="C:endoplasmic reticulum"/>
    <property type="evidence" value="ECO:0007669"/>
    <property type="project" value="TreeGrafter"/>
</dbReference>
<proteinExistence type="inferred from homology"/>
<dbReference type="SUPFAM" id="SSF51735">
    <property type="entry name" value="NAD(P)-binding Rossmann-fold domains"/>
    <property type="match status" value="2"/>
</dbReference>
<dbReference type="Gene3D" id="3.40.50.720">
    <property type="entry name" value="NAD(P)-binding Rossmann-like Domain"/>
    <property type="match status" value="2"/>
</dbReference>
<evidence type="ECO:0000313" key="5">
    <source>
        <dbReference type="EMBL" id="ROW12026.1"/>
    </source>
</evidence>
<dbReference type="Proteomes" id="UP000285146">
    <property type="component" value="Unassembled WGS sequence"/>
</dbReference>
<dbReference type="PANTHER" id="PTHR44169:SF6">
    <property type="entry name" value="NADPH-DEPENDENT 1-ACYLDIHYDROXYACETONE PHOSPHATE REDUCTASE"/>
    <property type="match status" value="1"/>
</dbReference>
<dbReference type="InterPro" id="IPR013154">
    <property type="entry name" value="ADH-like_N"/>
</dbReference>
<dbReference type="InterPro" id="IPR002347">
    <property type="entry name" value="SDR_fam"/>
</dbReference>
<dbReference type="OrthoDB" id="5407715at2759"/>
<dbReference type="EMBL" id="LKEB01000024">
    <property type="protein sequence ID" value="ROW12026.1"/>
    <property type="molecule type" value="Genomic_DNA"/>
</dbReference>
<reference evidence="5 6" key="1">
    <citation type="submission" date="2015-09" db="EMBL/GenBank/DDBJ databases">
        <title>Host preference determinants of Valsa canker pathogens revealed by comparative genomics.</title>
        <authorList>
            <person name="Yin Z."/>
            <person name="Huang L."/>
        </authorList>
    </citation>
    <scope>NUCLEOTIDE SEQUENCE [LARGE SCALE GENOMIC DNA]</scope>
    <source>
        <strain evidence="5 6">SXYLt</strain>
    </source>
</reference>
<dbReference type="Pfam" id="PF00107">
    <property type="entry name" value="ADH_zinc_N"/>
    <property type="match status" value="1"/>
</dbReference>
<dbReference type="SUPFAM" id="SSF50129">
    <property type="entry name" value="GroES-like"/>
    <property type="match status" value="1"/>
</dbReference>
<evidence type="ECO:0000256" key="1">
    <source>
        <dbReference type="ARBA" id="ARBA00006484"/>
    </source>
</evidence>
<dbReference type="GO" id="GO:0004806">
    <property type="term" value="F:triacylglycerol lipase activity"/>
    <property type="evidence" value="ECO:0007669"/>
    <property type="project" value="TreeGrafter"/>
</dbReference>
<sequence length="549" mass="58544">MSKRSVLITGCSEGGLGFALARTFQQTGFHVFATARNLTRAGSLASEPDVELLELDVTSPESISSCVQQVAKKTGSALDVLVNSSGTAIFGPLAHASIAGAKNLYDVNVWGALAVAQAFIPMLIQAKGIMLNIASISGAVPLAWQGIYNSSKAAVTFLSETMKIELEPLGVRVVTAMVGATGTGIYTNGNGPEMTLSADSWYKPIEEIIGKQARGELQEPHNEPVDSDVVSGASKFPQAWPLVFGTCCVGRIEDVGADVTFLKAGQLVFCDHIVYARDAPEHRIVLGYHGGHSEYERKLSSGHWRDGCWSEYARFPVENVHAVDEQLIAQKGIAAEQLCEVSCVMSAIGAANSIQVRAGETVLVMPATGFFSSGAVTALLGMGANVVAVSRNKDTLNQLVQHYREDGDRITPLVLIGDLAKDTDALKAATPGSKGADAFIDFSSPESAGGTYFQAGLQALKRNARCVLAGAIPDNLQLPYLTVRINCLTVKGSFAQNREDVEFAIRLIESGNLKLRKTIAGRYPLDEYETAVSLSKATRGWEQMVIVMP</sequence>
<evidence type="ECO:0000259" key="3">
    <source>
        <dbReference type="Pfam" id="PF00107"/>
    </source>
</evidence>
<feature type="domain" description="Alcohol dehydrogenase-like N-terminal" evidence="4">
    <location>
        <begin position="226"/>
        <end position="323"/>
    </location>
</feature>
<evidence type="ECO:0000256" key="2">
    <source>
        <dbReference type="ARBA" id="ARBA00023002"/>
    </source>
</evidence>
<name>A0A423X7T9_9PEZI</name>
<dbReference type="Gene3D" id="3.90.180.10">
    <property type="entry name" value="Medium-chain alcohol dehydrogenases, catalytic domain"/>
    <property type="match status" value="1"/>
</dbReference>
<dbReference type="Pfam" id="PF00106">
    <property type="entry name" value="adh_short"/>
    <property type="match status" value="1"/>
</dbReference>
<dbReference type="InParanoid" id="A0A423X7T9"/>
<dbReference type="InterPro" id="IPR036291">
    <property type="entry name" value="NAD(P)-bd_dom_sf"/>
</dbReference>
<dbReference type="AlphaFoldDB" id="A0A423X7T9"/>
<accession>A0A423X7T9</accession>
<evidence type="ECO:0000313" key="6">
    <source>
        <dbReference type="Proteomes" id="UP000285146"/>
    </source>
</evidence>
<comment type="similarity">
    <text evidence="1">Belongs to the short-chain dehydrogenases/reductases (SDR) family.</text>
</comment>
<keyword evidence="6" id="KW-1185">Reference proteome</keyword>
<dbReference type="CDD" id="cd05188">
    <property type="entry name" value="MDR"/>
    <property type="match status" value="1"/>
</dbReference>
<dbReference type="GO" id="GO:0019433">
    <property type="term" value="P:triglyceride catabolic process"/>
    <property type="evidence" value="ECO:0007669"/>
    <property type="project" value="TreeGrafter"/>
</dbReference>
<comment type="caution">
    <text evidence="5">The sequence shown here is derived from an EMBL/GenBank/DDBJ whole genome shotgun (WGS) entry which is preliminary data.</text>
</comment>
<gene>
    <name evidence="5" type="ORF">VPNG_05281</name>
</gene>
<organism evidence="5 6">
    <name type="scientific">Cytospora leucostoma</name>
    <dbReference type="NCBI Taxonomy" id="1230097"/>
    <lineage>
        <taxon>Eukaryota</taxon>
        <taxon>Fungi</taxon>
        <taxon>Dikarya</taxon>
        <taxon>Ascomycota</taxon>
        <taxon>Pezizomycotina</taxon>
        <taxon>Sordariomycetes</taxon>
        <taxon>Sordariomycetidae</taxon>
        <taxon>Diaporthales</taxon>
        <taxon>Cytosporaceae</taxon>
        <taxon>Cytospora</taxon>
    </lineage>
</organism>
<protein>
    <recommendedName>
        <fullName evidence="7">Enoyl reductase (ER) domain-containing protein</fullName>
    </recommendedName>
</protein>
<dbReference type="PRINTS" id="PR00080">
    <property type="entry name" value="SDRFAMILY"/>
</dbReference>
<evidence type="ECO:0000259" key="4">
    <source>
        <dbReference type="Pfam" id="PF08240"/>
    </source>
</evidence>
<keyword evidence="2" id="KW-0560">Oxidoreductase</keyword>
<dbReference type="InterPro" id="IPR013149">
    <property type="entry name" value="ADH-like_C"/>
</dbReference>
<dbReference type="PANTHER" id="PTHR44169">
    <property type="entry name" value="NADPH-DEPENDENT 1-ACYLDIHYDROXYACETONE PHOSPHATE REDUCTASE"/>
    <property type="match status" value="1"/>
</dbReference>
<dbReference type="STRING" id="1230097.A0A423X7T9"/>
<feature type="domain" description="Alcohol dehydrogenase-like C-terminal" evidence="3">
    <location>
        <begin position="375"/>
        <end position="509"/>
    </location>
</feature>